<reference evidence="2 3" key="1">
    <citation type="submission" date="2018-02" db="EMBL/GenBank/DDBJ databases">
        <title>Draft genome of wild Prunus yedoensis var. nudiflora.</title>
        <authorList>
            <person name="Baek S."/>
            <person name="Kim J.-H."/>
            <person name="Choi K."/>
            <person name="Kim G.-B."/>
            <person name="Cho A."/>
            <person name="Jang H."/>
            <person name="Shin C.-H."/>
            <person name="Yu H.-J."/>
            <person name="Mun J.-H."/>
        </authorList>
    </citation>
    <scope>NUCLEOTIDE SEQUENCE [LARGE SCALE GENOMIC DNA]</scope>
    <source>
        <strain evidence="3">cv. Jeju island</strain>
        <tissue evidence="2">Leaf</tissue>
    </source>
</reference>
<proteinExistence type="predicted"/>
<name>A0A314UXH6_PRUYE</name>
<dbReference type="AlphaFoldDB" id="A0A314UXH6"/>
<dbReference type="EMBL" id="PJQY01003193">
    <property type="protein sequence ID" value="PQM39469.1"/>
    <property type="molecule type" value="Genomic_DNA"/>
</dbReference>
<evidence type="ECO:0000313" key="3">
    <source>
        <dbReference type="Proteomes" id="UP000250321"/>
    </source>
</evidence>
<evidence type="ECO:0000313" key="2">
    <source>
        <dbReference type="EMBL" id="PQM39469.1"/>
    </source>
</evidence>
<evidence type="ECO:0000256" key="1">
    <source>
        <dbReference type="SAM" id="MobiDB-lite"/>
    </source>
</evidence>
<keyword evidence="3" id="KW-1185">Reference proteome</keyword>
<comment type="caution">
    <text evidence="2">The sequence shown here is derived from an EMBL/GenBank/DDBJ whole genome shotgun (WGS) entry which is preliminary data.</text>
</comment>
<sequence>MSTSKENIQTCGGGGLTRNKETESLGISEPPRPLLLVNALATTPICGRNGIQTPAQLNSIQRVPLAELPIRRHLCLHSRRIAASQMVANIAALHVLVA</sequence>
<keyword evidence="2" id="KW-0067">ATP-binding</keyword>
<gene>
    <name evidence="2" type="ORF">Pyn_41066</name>
</gene>
<accession>A0A314UXH6</accession>
<keyword evidence="2" id="KW-0547">Nucleotide-binding</keyword>
<keyword evidence="2" id="KW-0347">Helicase</keyword>
<feature type="region of interest" description="Disordered" evidence="1">
    <location>
        <begin position="1"/>
        <end position="27"/>
    </location>
</feature>
<feature type="compositionally biased region" description="Polar residues" evidence="1">
    <location>
        <begin position="1"/>
        <end position="10"/>
    </location>
</feature>
<organism evidence="2 3">
    <name type="scientific">Prunus yedoensis var. nudiflora</name>
    <dbReference type="NCBI Taxonomy" id="2094558"/>
    <lineage>
        <taxon>Eukaryota</taxon>
        <taxon>Viridiplantae</taxon>
        <taxon>Streptophyta</taxon>
        <taxon>Embryophyta</taxon>
        <taxon>Tracheophyta</taxon>
        <taxon>Spermatophyta</taxon>
        <taxon>Magnoliopsida</taxon>
        <taxon>eudicotyledons</taxon>
        <taxon>Gunneridae</taxon>
        <taxon>Pentapetalae</taxon>
        <taxon>rosids</taxon>
        <taxon>fabids</taxon>
        <taxon>Rosales</taxon>
        <taxon>Rosaceae</taxon>
        <taxon>Amygdaloideae</taxon>
        <taxon>Amygdaleae</taxon>
        <taxon>Prunus</taxon>
    </lineage>
</organism>
<protein>
    <submittedName>
        <fullName evidence="2">ATP-dependent DNA helicase SRS2-like protein</fullName>
    </submittedName>
</protein>
<keyword evidence="2" id="KW-0378">Hydrolase</keyword>
<dbReference type="Proteomes" id="UP000250321">
    <property type="component" value="Unassembled WGS sequence"/>
</dbReference>
<dbReference type="GO" id="GO:0004386">
    <property type="term" value="F:helicase activity"/>
    <property type="evidence" value="ECO:0007669"/>
    <property type="project" value="UniProtKB-KW"/>
</dbReference>